<name>A0ABU8JED9_9GAMM</name>
<keyword evidence="1" id="KW-1133">Transmembrane helix</keyword>
<dbReference type="InterPro" id="IPR021329">
    <property type="entry name" value="DUF2938"/>
</dbReference>
<reference evidence="2 3" key="1">
    <citation type="journal article" date="2014" name="Int. J. Syst. Evol. Microbiol.">
        <title>Fulvimonas yonginensis sp. nov., isolated from greenhouse soil, and emended description of the genus Fulvimonas.</title>
        <authorList>
            <person name="Ahn J.H."/>
            <person name="Kim S.J."/>
            <person name="Weon H.Y."/>
            <person name="Hong S.B."/>
            <person name="Seok S.J."/>
            <person name="Kwon S.W."/>
        </authorList>
    </citation>
    <scope>NUCLEOTIDE SEQUENCE [LARGE SCALE GENOMIC DNA]</scope>
    <source>
        <strain evidence="2 3">KACC 16952</strain>
    </source>
</reference>
<keyword evidence="1" id="KW-0472">Membrane</keyword>
<feature type="transmembrane region" description="Helical" evidence="1">
    <location>
        <begin position="105"/>
        <end position="124"/>
    </location>
</feature>
<gene>
    <name evidence="2" type="ORF">WAT24_12800</name>
</gene>
<keyword evidence="3" id="KW-1185">Reference proteome</keyword>
<evidence type="ECO:0000313" key="3">
    <source>
        <dbReference type="Proteomes" id="UP001381174"/>
    </source>
</evidence>
<accession>A0ABU8JED9</accession>
<proteinExistence type="predicted"/>
<keyword evidence="1" id="KW-0812">Transmembrane</keyword>
<dbReference type="EMBL" id="JBBBNY010000010">
    <property type="protein sequence ID" value="MEI7037640.1"/>
    <property type="molecule type" value="Genomic_DNA"/>
</dbReference>
<organism evidence="2 3">
    <name type="scientific">Fulvimonas yonginensis</name>
    <dbReference type="NCBI Taxonomy" id="1495200"/>
    <lineage>
        <taxon>Bacteria</taxon>
        <taxon>Pseudomonadati</taxon>
        <taxon>Pseudomonadota</taxon>
        <taxon>Gammaproteobacteria</taxon>
        <taxon>Lysobacterales</taxon>
        <taxon>Rhodanobacteraceae</taxon>
        <taxon>Fulvimonas</taxon>
    </lineage>
</organism>
<evidence type="ECO:0000313" key="2">
    <source>
        <dbReference type="EMBL" id="MEI7037640.1"/>
    </source>
</evidence>
<comment type="caution">
    <text evidence="2">The sequence shown here is derived from an EMBL/GenBank/DDBJ whole genome shotgun (WGS) entry which is preliminary data.</text>
</comment>
<evidence type="ECO:0000256" key="1">
    <source>
        <dbReference type="SAM" id="Phobius"/>
    </source>
</evidence>
<dbReference type="RefSeq" id="WP_336808277.1">
    <property type="nucleotide sequence ID" value="NZ_JBBBNY010000010.1"/>
</dbReference>
<dbReference type="Pfam" id="PF11158">
    <property type="entry name" value="DUF2938"/>
    <property type="match status" value="1"/>
</dbReference>
<dbReference type="Proteomes" id="UP001381174">
    <property type="component" value="Unassembled WGS sequence"/>
</dbReference>
<protein>
    <submittedName>
        <fullName evidence="2">DUF2938 domain-containing protein</fullName>
    </submittedName>
</protein>
<feature type="transmembrane region" description="Helical" evidence="1">
    <location>
        <begin position="71"/>
        <end position="93"/>
    </location>
</feature>
<sequence length="165" mass="17419">MADWIEFPLRALAIGVGATAVMDGWTLLQKHLLGVVPLDYAMVGRWLGHLARGRVRHDAIATAAPVAGERLIGWLAHYAIGVAFAGLLLALCGTDWARHPSPGPALAIGLATVAAPFLILQPALGAGIAASRTPRPNRARLRSLTTHLVFGLGLYLAAEALRWLG</sequence>